<organism evidence="2">
    <name type="scientific">Arion vulgaris</name>
    <dbReference type="NCBI Taxonomy" id="1028688"/>
    <lineage>
        <taxon>Eukaryota</taxon>
        <taxon>Metazoa</taxon>
        <taxon>Spiralia</taxon>
        <taxon>Lophotrochozoa</taxon>
        <taxon>Mollusca</taxon>
        <taxon>Gastropoda</taxon>
        <taxon>Heterobranchia</taxon>
        <taxon>Euthyneura</taxon>
        <taxon>Panpulmonata</taxon>
        <taxon>Eupulmonata</taxon>
        <taxon>Stylommatophora</taxon>
        <taxon>Helicina</taxon>
        <taxon>Arionoidea</taxon>
        <taxon>Arionidae</taxon>
        <taxon>Arion</taxon>
    </lineage>
</organism>
<evidence type="ECO:0000313" key="2">
    <source>
        <dbReference type="EMBL" id="CEK63320.1"/>
    </source>
</evidence>
<sequence>HLGSSVTTKKKKKKIHSSSVHKLPPSYHHSSPPHIHVLWYCIIKSFKAKEELHCTEFPHIAQSLYAEMVCHLSIFLLKARTP</sequence>
<accession>A0A0B6Z6H3</accession>
<dbReference type="AlphaFoldDB" id="A0A0B6Z6H3"/>
<name>A0A0B6Z6H3_9EUPU</name>
<gene>
    <name evidence="2" type="primary">ORF47909</name>
</gene>
<feature type="region of interest" description="Disordered" evidence="1">
    <location>
        <begin position="1"/>
        <end position="32"/>
    </location>
</feature>
<proteinExistence type="predicted"/>
<protein>
    <submittedName>
        <fullName evidence="2">Uncharacterized protein</fullName>
    </submittedName>
</protein>
<dbReference type="EMBL" id="HACG01016455">
    <property type="protein sequence ID" value="CEK63320.1"/>
    <property type="molecule type" value="Transcribed_RNA"/>
</dbReference>
<feature type="compositionally biased region" description="Low complexity" evidence="1">
    <location>
        <begin position="17"/>
        <end position="32"/>
    </location>
</feature>
<feature type="non-terminal residue" evidence="2">
    <location>
        <position position="1"/>
    </location>
</feature>
<evidence type="ECO:0000256" key="1">
    <source>
        <dbReference type="SAM" id="MobiDB-lite"/>
    </source>
</evidence>
<reference evidence="2" key="1">
    <citation type="submission" date="2014-12" db="EMBL/GenBank/DDBJ databases">
        <title>Insight into the proteome of Arion vulgaris.</title>
        <authorList>
            <person name="Aradska J."/>
            <person name="Bulat T."/>
            <person name="Smidak R."/>
            <person name="Sarate P."/>
            <person name="Gangsoo J."/>
            <person name="Sialana F."/>
            <person name="Bilban M."/>
            <person name="Lubec G."/>
        </authorList>
    </citation>
    <scope>NUCLEOTIDE SEQUENCE</scope>
    <source>
        <tissue evidence="2">Skin</tissue>
    </source>
</reference>